<evidence type="ECO:0000313" key="2">
    <source>
        <dbReference type="EMBL" id="RDC58393.1"/>
    </source>
</evidence>
<comment type="caution">
    <text evidence="2">The sequence shown here is derived from an EMBL/GenBank/DDBJ whole genome shotgun (WGS) entry which is preliminary data.</text>
</comment>
<accession>A0A369Q0I2</accession>
<reference evidence="2 3" key="1">
    <citation type="submission" date="2018-07" db="EMBL/GenBank/DDBJ databases">
        <title>Pedobacter sp. nov., isolated from soil.</title>
        <authorList>
            <person name="Zhou L.Y."/>
            <person name="Du Z.J."/>
        </authorList>
    </citation>
    <scope>NUCLEOTIDE SEQUENCE [LARGE SCALE GENOMIC DNA]</scope>
    <source>
        <strain evidence="2 3">JDX94</strain>
    </source>
</reference>
<dbReference type="EMBL" id="QPKV01000002">
    <property type="protein sequence ID" value="RDC58393.1"/>
    <property type="molecule type" value="Genomic_DNA"/>
</dbReference>
<keyword evidence="3" id="KW-1185">Reference proteome</keyword>
<organism evidence="2 3">
    <name type="scientific">Pedobacter chinensis</name>
    <dbReference type="NCBI Taxonomy" id="2282421"/>
    <lineage>
        <taxon>Bacteria</taxon>
        <taxon>Pseudomonadati</taxon>
        <taxon>Bacteroidota</taxon>
        <taxon>Sphingobacteriia</taxon>
        <taxon>Sphingobacteriales</taxon>
        <taxon>Sphingobacteriaceae</taxon>
        <taxon>Pedobacter</taxon>
    </lineage>
</organism>
<dbReference type="RefSeq" id="WP_115401802.1">
    <property type="nucleotide sequence ID" value="NZ_QPKV01000002.1"/>
</dbReference>
<proteinExistence type="predicted"/>
<dbReference type="Proteomes" id="UP000253961">
    <property type="component" value="Unassembled WGS sequence"/>
</dbReference>
<name>A0A369Q0I2_9SPHI</name>
<feature type="region of interest" description="Disordered" evidence="1">
    <location>
        <begin position="1"/>
        <end position="70"/>
    </location>
</feature>
<dbReference type="AlphaFoldDB" id="A0A369Q0I2"/>
<sequence length="70" mass="7653">MENNKNNPQKDNEKTNADHVEKTGVIPNSDLSGSDADLAYNEEGEFKNPATSNDDKSKENKKGSDADPDE</sequence>
<dbReference type="OrthoDB" id="9975435at2"/>
<evidence type="ECO:0000256" key="1">
    <source>
        <dbReference type="SAM" id="MobiDB-lite"/>
    </source>
</evidence>
<protein>
    <submittedName>
        <fullName evidence="2">Uncharacterized protein</fullName>
    </submittedName>
</protein>
<evidence type="ECO:0000313" key="3">
    <source>
        <dbReference type="Proteomes" id="UP000253961"/>
    </source>
</evidence>
<gene>
    <name evidence="2" type="ORF">DU508_02990</name>
</gene>
<feature type="compositionally biased region" description="Basic and acidic residues" evidence="1">
    <location>
        <begin position="8"/>
        <end position="22"/>
    </location>
</feature>
<feature type="compositionally biased region" description="Basic and acidic residues" evidence="1">
    <location>
        <begin position="53"/>
        <end position="70"/>
    </location>
</feature>